<evidence type="ECO:0000313" key="4">
    <source>
        <dbReference type="Proteomes" id="UP000037035"/>
    </source>
</evidence>
<evidence type="ECO:0000256" key="1">
    <source>
        <dbReference type="SAM" id="SignalP"/>
    </source>
</evidence>
<keyword evidence="4" id="KW-1185">Reference proteome</keyword>
<dbReference type="Proteomes" id="UP000037035">
    <property type="component" value="Unassembled WGS sequence"/>
</dbReference>
<dbReference type="AlphaFoldDB" id="A0A0L6UG87"/>
<feature type="non-terminal residue" evidence="3">
    <location>
        <position position="80"/>
    </location>
</feature>
<dbReference type="InterPro" id="IPR013103">
    <property type="entry name" value="RVT_2"/>
</dbReference>
<dbReference type="EMBL" id="LAVV01011636">
    <property type="protein sequence ID" value="KNZ47543.1"/>
    <property type="molecule type" value="Genomic_DNA"/>
</dbReference>
<feature type="chain" id="PRO_5005567903" description="Reverse transcriptase Ty1/copia-type domain-containing protein" evidence="1">
    <location>
        <begin position="22"/>
        <end position="80"/>
    </location>
</feature>
<accession>A0A0L6UG87</accession>
<name>A0A0L6UG87_9BASI</name>
<comment type="caution">
    <text evidence="3">The sequence shown here is derived from an EMBL/GenBank/DDBJ whole genome shotgun (WGS) entry which is preliminary data.</text>
</comment>
<organism evidence="3 4">
    <name type="scientific">Puccinia sorghi</name>
    <dbReference type="NCBI Taxonomy" id="27349"/>
    <lineage>
        <taxon>Eukaryota</taxon>
        <taxon>Fungi</taxon>
        <taxon>Dikarya</taxon>
        <taxon>Basidiomycota</taxon>
        <taxon>Pucciniomycotina</taxon>
        <taxon>Pucciniomycetes</taxon>
        <taxon>Pucciniales</taxon>
        <taxon>Pucciniaceae</taxon>
        <taxon>Puccinia</taxon>
    </lineage>
</organism>
<gene>
    <name evidence="3" type="ORF">VP01_6325g3</name>
</gene>
<dbReference type="VEuPathDB" id="FungiDB:VP01_6325g3"/>
<feature type="signal peptide" evidence="1">
    <location>
        <begin position="1"/>
        <end position="21"/>
    </location>
</feature>
<evidence type="ECO:0000313" key="3">
    <source>
        <dbReference type="EMBL" id="KNZ47543.1"/>
    </source>
</evidence>
<feature type="domain" description="Reverse transcriptase Ty1/copia-type" evidence="2">
    <location>
        <begin position="3"/>
        <end position="80"/>
    </location>
</feature>
<evidence type="ECO:0000259" key="2">
    <source>
        <dbReference type="Pfam" id="PF07727"/>
    </source>
</evidence>
<proteinExistence type="predicted"/>
<protein>
    <recommendedName>
        <fullName evidence="2">Reverse transcriptase Ty1/copia-type domain-containing protein</fullName>
    </recommendedName>
</protein>
<keyword evidence="1" id="KW-0732">Signal</keyword>
<dbReference type="Pfam" id="PF07727">
    <property type="entry name" value="RVT_2"/>
    <property type="match status" value="1"/>
</dbReference>
<dbReference type="OrthoDB" id="2796020at2759"/>
<reference evidence="3 4" key="1">
    <citation type="submission" date="2015-08" db="EMBL/GenBank/DDBJ databases">
        <title>Next Generation Sequencing and Analysis of the Genome of Puccinia sorghi L Schw, the Causal Agent of Maize Common Rust.</title>
        <authorList>
            <person name="Rochi L."/>
            <person name="Burguener G."/>
            <person name="Darino M."/>
            <person name="Turjanski A."/>
            <person name="Kreff E."/>
            <person name="Dieguez M.J."/>
            <person name="Sacco F."/>
        </authorList>
    </citation>
    <scope>NUCLEOTIDE SEQUENCE [LARGE SCALE GENOMIC DNA]</scope>
    <source>
        <strain evidence="3 4">RO10H11247</strain>
    </source>
</reference>
<sequence>MIFVVAALNGWLLEYFNVTAAYLHGEIDEDIWFKFPDGMLVPEEHCGKSLKLDKGFYGNKQGDRLWWKHFVQIMDSIGFN</sequence>